<protein>
    <submittedName>
        <fullName evidence="2">Uncharacterized protein</fullName>
    </submittedName>
</protein>
<name>A0A5S4H2T6_9ACTN</name>
<gene>
    <name evidence="2" type="ORF">ETD85_00705</name>
</gene>
<dbReference type="AlphaFoldDB" id="A0A5S4H2T6"/>
<sequence length="317" mass="34587">MEAPWSVGNGNDGQKVRRRTEVWAAAVGQQFVHPGNLQAARAVFDGNDVQEGVRLDRRSLRALLNDCEAGDKRAWVILVRQHLLAGMVNAPEKFITPGQGSEVAENRKGVRRAPRNALAALTRAFDKPDHPDVTPALLLSFARSILQAPDNVDGVLGEASGTFLAPDAQGHPQPRVLADKTWFDSLFPKLPVSPEKGSHDPAQQPDEDDNSRDEQDLEPDTYTRDQYESQHTRMTRLRADLINQVRAVQVAVDAAAEQANALKTLIEDAVNARILSGASIEPAEVQMIHAKNIKDIRKAAENLAGPLGEAAFAVMDL</sequence>
<proteinExistence type="predicted"/>
<dbReference type="EMBL" id="VCKX01000002">
    <property type="protein sequence ID" value="TMR39565.1"/>
    <property type="molecule type" value="Genomic_DNA"/>
</dbReference>
<reference evidence="2 3" key="1">
    <citation type="submission" date="2019-05" db="EMBL/GenBank/DDBJ databases">
        <title>Draft genome sequence of Nonomuraea zeae DSM 100528.</title>
        <authorList>
            <person name="Saricaoglu S."/>
            <person name="Isik K."/>
        </authorList>
    </citation>
    <scope>NUCLEOTIDE SEQUENCE [LARGE SCALE GENOMIC DNA]</scope>
    <source>
        <strain evidence="2 3">DSM 100528</strain>
    </source>
</reference>
<evidence type="ECO:0000313" key="2">
    <source>
        <dbReference type="EMBL" id="TMR39565.1"/>
    </source>
</evidence>
<dbReference type="Proteomes" id="UP000306628">
    <property type="component" value="Unassembled WGS sequence"/>
</dbReference>
<dbReference type="RefSeq" id="WP_138687591.1">
    <property type="nucleotide sequence ID" value="NZ_JBHSAZ010000112.1"/>
</dbReference>
<keyword evidence="3" id="KW-1185">Reference proteome</keyword>
<evidence type="ECO:0000313" key="3">
    <source>
        <dbReference type="Proteomes" id="UP000306628"/>
    </source>
</evidence>
<feature type="region of interest" description="Disordered" evidence="1">
    <location>
        <begin position="188"/>
        <end position="230"/>
    </location>
</feature>
<organism evidence="2 3">
    <name type="scientific">Nonomuraea zeae</name>
    <dbReference type="NCBI Taxonomy" id="1642303"/>
    <lineage>
        <taxon>Bacteria</taxon>
        <taxon>Bacillati</taxon>
        <taxon>Actinomycetota</taxon>
        <taxon>Actinomycetes</taxon>
        <taxon>Streptosporangiales</taxon>
        <taxon>Streptosporangiaceae</taxon>
        <taxon>Nonomuraea</taxon>
    </lineage>
</organism>
<feature type="compositionally biased region" description="Acidic residues" evidence="1">
    <location>
        <begin position="205"/>
        <end position="219"/>
    </location>
</feature>
<accession>A0A5S4H2T6</accession>
<feature type="compositionally biased region" description="Basic and acidic residues" evidence="1">
    <location>
        <begin position="221"/>
        <end position="230"/>
    </location>
</feature>
<comment type="caution">
    <text evidence="2">The sequence shown here is derived from an EMBL/GenBank/DDBJ whole genome shotgun (WGS) entry which is preliminary data.</text>
</comment>
<dbReference type="OrthoDB" id="3887965at2"/>
<evidence type="ECO:0000256" key="1">
    <source>
        <dbReference type="SAM" id="MobiDB-lite"/>
    </source>
</evidence>